<dbReference type="GO" id="GO:0016887">
    <property type="term" value="F:ATP hydrolysis activity"/>
    <property type="evidence" value="ECO:0007669"/>
    <property type="project" value="InterPro"/>
</dbReference>
<reference evidence="4" key="1">
    <citation type="submission" date="2018-05" db="EMBL/GenBank/DDBJ databases">
        <authorList>
            <person name="Lanie J.A."/>
            <person name="Ng W.-L."/>
            <person name="Kazmierczak K.M."/>
            <person name="Andrzejewski T.M."/>
            <person name="Davidsen T.M."/>
            <person name="Wayne K.J."/>
            <person name="Tettelin H."/>
            <person name="Glass J.I."/>
            <person name="Rusch D."/>
            <person name="Podicherti R."/>
            <person name="Tsui H.-C.T."/>
            <person name="Winkler M.E."/>
        </authorList>
    </citation>
    <scope>NUCLEOTIDE SEQUENCE</scope>
</reference>
<dbReference type="PANTHER" id="PTHR43335">
    <property type="entry name" value="ABC TRANSPORTER, ATP-BINDING PROTEIN"/>
    <property type="match status" value="1"/>
</dbReference>
<dbReference type="InterPro" id="IPR003439">
    <property type="entry name" value="ABC_transporter-like_ATP-bd"/>
</dbReference>
<dbReference type="AlphaFoldDB" id="A0A383A7T5"/>
<name>A0A383A7T5_9ZZZZ</name>
<dbReference type="PROSITE" id="PS50893">
    <property type="entry name" value="ABC_TRANSPORTER_2"/>
    <property type="match status" value="1"/>
</dbReference>
<evidence type="ECO:0000313" key="4">
    <source>
        <dbReference type="EMBL" id="SVE03671.1"/>
    </source>
</evidence>
<keyword evidence="2" id="KW-0813">Transport</keyword>
<dbReference type="InterPro" id="IPR027417">
    <property type="entry name" value="P-loop_NTPase"/>
</dbReference>
<evidence type="ECO:0000259" key="3">
    <source>
        <dbReference type="PROSITE" id="PS50893"/>
    </source>
</evidence>
<dbReference type="SUPFAM" id="SSF52540">
    <property type="entry name" value="P-loop containing nucleoside triphosphate hydrolases"/>
    <property type="match status" value="1"/>
</dbReference>
<dbReference type="Gene3D" id="3.40.50.300">
    <property type="entry name" value="P-loop containing nucleotide triphosphate hydrolases"/>
    <property type="match status" value="1"/>
</dbReference>
<comment type="similarity">
    <text evidence="1">Belongs to the ABC transporter superfamily.</text>
</comment>
<dbReference type="InterPro" id="IPR017871">
    <property type="entry name" value="ABC_transporter-like_CS"/>
</dbReference>
<proteinExistence type="inferred from homology"/>
<evidence type="ECO:0000256" key="1">
    <source>
        <dbReference type="ARBA" id="ARBA00005417"/>
    </source>
</evidence>
<feature type="domain" description="ABC transporter" evidence="3">
    <location>
        <begin position="4"/>
        <end position="192"/>
    </location>
</feature>
<dbReference type="Pfam" id="PF00005">
    <property type="entry name" value="ABC_tran"/>
    <property type="match status" value="1"/>
</dbReference>
<gene>
    <name evidence="4" type="ORF">METZ01_LOCUS456525</name>
</gene>
<sequence length="253" mass="28012">STALRLIMGLQRPTAGVIKVFNEPMTLDAGHLRRKIGFLSQGGNFPTDMTPITYLDLVGKLFGMDSRIRKPRLSALLHAMDLLQASSQRIDHLSSGQRTRLGIAAALMNDPDMLLLDEPTIGLDPEGRHYTLDLFEELRGKGKTIILSTHILPDADQTCDYVGILNHGKLVFAGSVREMKQLSLDDTVDMMVEGEVDQALQTISVEVRGIKFERMGANTIRVSFDKEGEFTAVLGQVLDAFSRHEVILKNIQP</sequence>
<feature type="non-terminal residue" evidence="4">
    <location>
        <position position="1"/>
    </location>
</feature>
<organism evidence="4">
    <name type="scientific">marine metagenome</name>
    <dbReference type="NCBI Taxonomy" id="408172"/>
    <lineage>
        <taxon>unclassified sequences</taxon>
        <taxon>metagenomes</taxon>
        <taxon>ecological metagenomes</taxon>
    </lineage>
</organism>
<feature type="non-terminal residue" evidence="4">
    <location>
        <position position="253"/>
    </location>
</feature>
<protein>
    <recommendedName>
        <fullName evidence="3">ABC transporter domain-containing protein</fullName>
    </recommendedName>
</protein>
<evidence type="ECO:0000256" key="2">
    <source>
        <dbReference type="ARBA" id="ARBA00022448"/>
    </source>
</evidence>
<dbReference type="EMBL" id="UINC01189815">
    <property type="protein sequence ID" value="SVE03671.1"/>
    <property type="molecule type" value="Genomic_DNA"/>
</dbReference>
<dbReference type="PROSITE" id="PS00211">
    <property type="entry name" value="ABC_TRANSPORTER_1"/>
    <property type="match status" value="1"/>
</dbReference>
<dbReference type="GO" id="GO:0005524">
    <property type="term" value="F:ATP binding"/>
    <property type="evidence" value="ECO:0007669"/>
    <property type="project" value="InterPro"/>
</dbReference>
<dbReference type="CDD" id="cd03230">
    <property type="entry name" value="ABC_DR_subfamily_A"/>
    <property type="match status" value="1"/>
</dbReference>
<accession>A0A383A7T5</accession>